<organism evidence="2">
    <name type="scientific">Stegastes partitus</name>
    <name type="common">bicolor damselfish</name>
    <dbReference type="NCBI Taxonomy" id="144197"/>
    <lineage>
        <taxon>Eukaryota</taxon>
        <taxon>Metazoa</taxon>
        <taxon>Chordata</taxon>
        <taxon>Craniata</taxon>
        <taxon>Vertebrata</taxon>
        <taxon>Euteleostomi</taxon>
        <taxon>Actinopterygii</taxon>
        <taxon>Neopterygii</taxon>
        <taxon>Teleostei</taxon>
        <taxon>Neoteleostei</taxon>
        <taxon>Acanthomorphata</taxon>
        <taxon>Ovalentaria</taxon>
        <taxon>Pomacentridae</taxon>
        <taxon>Stegastes</taxon>
    </lineage>
</organism>
<dbReference type="InterPro" id="IPR045860">
    <property type="entry name" value="Snake_toxin-like_sf"/>
</dbReference>
<feature type="chain" id="PRO_5017464316" evidence="1">
    <location>
        <begin position="19"/>
        <end position="95"/>
    </location>
</feature>
<evidence type="ECO:0000313" key="2">
    <source>
        <dbReference type="Ensembl" id="ENSSPAP00000002197.1"/>
    </source>
</evidence>
<evidence type="ECO:0000256" key="1">
    <source>
        <dbReference type="SAM" id="SignalP"/>
    </source>
</evidence>
<reference evidence="2" key="1">
    <citation type="submission" date="2023-09" db="UniProtKB">
        <authorList>
            <consortium name="Ensembl"/>
        </authorList>
    </citation>
    <scope>IDENTIFICATION</scope>
</reference>
<accession>A0A3B4ZKL3</accession>
<sequence>MKFYGALILFTTLSAACGLRCYTCTAADPRSCIDTKSCPVIFNRCYNMVTKGCQSSIACVGAVTCCEGDLCNSAMPTGPSVFLLLVSSAILVVFL</sequence>
<dbReference type="PROSITE" id="PS51257">
    <property type="entry name" value="PROKAR_LIPOPROTEIN"/>
    <property type="match status" value="1"/>
</dbReference>
<keyword evidence="1" id="KW-0732">Signal</keyword>
<name>A0A3B4ZKL3_9TELE</name>
<feature type="signal peptide" evidence="1">
    <location>
        <begin position="1"/>
        <end position="18"/>
    </location>
</feature>
<dbReference type="GeneTree" id="ENSGT01130000278399"/>
<proteinExistence type="predicted"/>
<dbReference type="SUPFAM" id="SSF57302">
    <property type="entry name" value="Snake toxin-like"/>
    <property type="match status" value="1"/>
</dbReference>
<dbReference type="AlphaFoldDB" id="A0A3B4ZKL3"/>
<protein>
    <submittedName>
        <fullName evidence="2">Prostate stem cell antigen-like</fullName>
    </submittedName>
</protein>
<dbReference type="Ensembl" id="ENSSPAT00000002231.1">
    <property type="protein sequence ID" value="ENSSPAP00000002197.1"/>
    <property type="gene ID" value="ENSSPAG00000001683.1"/>
</dbReference>